<protein>
    <submittedName>
        <fullName evidence="2">Uncharacterized protein</fullName>
    </submittedName>
</protein>
<evidence type="ECO:0000313" key="2">
    <source>
        <dbReference type="EMBL" id="KAK7040749.1"/>
    </source>
</evidence>
<reference evidence="2 3" key="1">
    <citation type="submission" date="2024-01" db="EMBL/GenBank/DDBJ databases">
        <title>A draft genome for a cacao thread blight-causing isolate of Paramarasmius palmivorus.</title>
        <authorList>
            <person name="Baruah I.K."/>
            <person name="Bukari Y."/>
            <person name="Amoako-Attah I."/>
            <person name="Meinhardt L.W."/>
            <person name="Bailey B.A."/>
            <person name="Cohen S.P."/>
        </authorList>
    </citation>
    <scope>NUCLEOTIDE SEQUENCE [LARGE SCALE GENOMIC DNA]</scope>
    <source>
        <strain evidence="2 3">GH-12</strain>
    </source>
</reference>
<dbReference type="EMBL" id="JAYKXP010000036">
    <property type="protein sequence ID" value="KAK7040749.1"/>
    <property type="molecule type" value="Genomic_DNA"/>
</dbReference>
<feature type="transmembrane region" description="Helical" evidence="1">
    <location>
        <begin position="71"/>
        <end position="91"/>
    </location>
</feature>
<keyword evidence="1" id="KW-1133">Transmembrane helix</keyword>
<comment type="caution">
    <text evidence="2">The sequence shown here is derived from an EMBL/GenBank/DDBJ whole genome shotgun (WGS) entry which is preliminary data.</text>
</comment>
<keyword evidence="3" id="KW-1185">Reference proteome</keyword>
<organism evidence="2 3">
    <name type="scientific">Paramarasmius palmivorus</name>
    <dbReference type="NCBI Taxonomy" id="297713"/>
    <lineage>
        <taxon>Eukaryota</taxon>
        <taxon>Fungi</taxon>
        <taxon>Dikarya</taxon>
        <taxon>Basidiomycota</taxon>
        <taxon>Agaricomycotina</taxon>
        <taxon>Agaricomycetes</taxon>
        <taxon>Agaricomycetidae</taxon>
        <taxon>Agaricales</taxon>
        <taxon>Marasmiineae</taxon>
        <taxon>Marasmiaceae</taxon>
        <taxon>Paramarasmius</taxon>
    </lineage>
</organism>
<name>A0AAW0CQ51_9AGAR</name>
<evidence type="ECO:0000256" key="1">
    <source>
        <dbReference type="SAM" id="Phobius"/>
    </source>
</evidence>
<gene>
    <name evidence="2" type="ORF">VNI00_009655</name>
</gene>
<keyword evidence="1" id="KW-0472">Membrane</keyword>
<evidence type="ECO:0000313" key="3">
    <source>
        <dbReference type="Proteomes" id="UP001383192"/>
    </source>
</evidence>
<accession>A0AAW0CQ51</accession>
<keyword evidence="1" id="KW-0812">Transmembrane</keyword>
<dbReference type="Proteomes" id="UP001383192">
    <property type="component" value="Unassembled WGS sequence"/>
</dbReference>
<proteinExistence type="predicted"/>
<sequence length="111" mass="12467">MAIGRLYYMAPVTRALFARQPHFLRRYTRAFIITLETGIINSACFVVFLILCRDTDTEGGALMMQDAFAQIMGIIPTMIIVIVGLGSDSYYTTQKPDRSQSIRPIRTISLA</sequence>
<feature type="transmembrane region" description="Helical" evidence="1">
    <location>
        <begin position="30"/>
        <end position="51"/>
    </location>
</feature>
<dbReference type="AlphaFoldDB" id="A0AAW0CQ51"/>